<reference evidence="2" key="1">
    <citation type="journal article" date="2020" name="Fungal Divers.">
        <title>Resolving the Mortierellaceae phylogeny through synthesis of multi-gene phylogenetics and phylogenomics.</title>
        <authorList>
            <person name="Vandepol N."/>
            <person name="Liber J."/>
            <person name="Desiro A."/>
            <person name="Na H."/>
            <person name="Kennedy M."/>
            <person name="Barry K."/>
            <person name="Grigoriev I.V."/>
            <person name="Miller A.N."/>
            <person name="O'Donnell K."/>
            <person name="Stajich J.E."/>
            <person name="Bonito G."/>
        </authorList>
    </citation>
    <scope>NUCLEOTIDE SEQUENCE</scope>
    <source>
        <strain evidence="2">NVP1</strain>
    </source>
</reference>
<name>A0A9P5SC39_9FUNG</name>
<dbReference type="GO" id="GO:0005634">
    <property type="term" value="C:nucleus"/>
    <property type="evidence" value="ECO:0007669"/>
    <property type="project" value="TreeGrafter"/>
</dbReference>
<organism evidence="2 3">
    <name type="scientific">Podila minutissima</name>
    <dbReference type="NCBI Taxonomy" id="64525"/>
    <lineage>
        <taxon>Eukaryota</taxon>
        <taxon>Fungi</taxon>
        <taxon>Fungi incertae sedis</taxon>
        <taxon>Mucoromycota</taxon>
        <taxon>Mortierellomycotina</taxon>
        <taxon>Mortierellomycetes</taxon>
        <taxon>Mortierellales</taxon>
        <taxon>Mortierellaceae</taxon>
        <taxon>Podila</taxon>
    </lineage>
</organism>
<keyword evidence="3" id="KW-1185">Reference proteome</keyword>
<comment type="caution">
    <text evidence="2">The sequence shown here is derived from an EMBL/GenBank/DDBJ whole genome shotgun (WGS) entry which is preliminary data.</text>
</comment>
<dbReference type="Pfam" id="PF04938">
    <property type="entry name" value="SIP1"/>
    <property type="match status" value="1"/>
</dbReference>
<evidence type="ECO:0000313" key="2">
    <source>
        <dbReference type="EMBL" id="KAF9325147.1"/>
    </source>
</evidence>
<evidence type="ECO:0000256" key="1">
    <source>
        <dbReference type="ARBA" id="ARBA00025758"/>
    </source>
</evidence>
<dbReference type="GO" id="GO:0000387">
    <property type="term" value="P:spliceosomal snRNP assembly"/>
    <property type="evidence" value="ECO:0007669"/>
    <property type="project" value="InterPro"/>
</dbReference>
<dbReference type="EMBL" id="JAAAUY010000969">
    <property type="protein sequence ID" value="KAF9325147.1"/>
    <property type="molecule type" value="Genomic_DNA"/>
</dbReference>
<dbReference type="PANTHER" id="PTHR12794">
    <property type="entry name" value="GEMIN2"/>
    <property type="match status" value="1"/>
</dbReference>
<evidence type="ECO:0000313" key="3">
    <source>
        <dbReference type="Proteomes" id="UP000696485"/>
    </source>
</evidence>
<gene>
    <name evidence="2" type="primary">GEMIN2</name>
    <name evidence="2" type="ORF">BG006_011347</name>
</gene>
<protein>
    <submittedName>
        <fullName evidence="2">Gem (Nuclear organelle) associated protein 2</fullName>
    </submittedName>
</protein>
<dbReference type="GO" id="GO:0032797">
    <property type="term" value="C:SMN complex"/>
    <property type="evidence" value="ECO:0007669"/>
    <property type="project" value="TreeGrafter"/>
</dbReference>
<sequence>MEASSIPDNQGKPPTPQFLTKLNQGHLIVLLRFFLRWLAENDVTEQEGKWMYALLMKLDPLVESDQVAVLRNLAKKCSRIRSHLTSDSGNKLATVNMVITIVNQQFGQGDLE</sequence>
<dbReference type="InterPro" id="IPR035426">
    <property type="entry name" value="Gemin2/Brr1"/>
</dbReference>
<accession>A0A9P5SC39</accession>
<dbReference type="Proteomes" id="UP000696485">
    <property type="component" value="Unassembled WGS sequence"/>
</dbReference>
<dbReference type="PANTHER" id="PTHR12794:SF0">
    <property type="entry name" value="GEM-ASSOCIATED PROTEIN 2"/>
    <property type="match status" value="1"/>
</dbReference>
<proteinExistence type="inferred from homology"/>
<dbReference type="Gene3D" id="1.20.58.1070">
    <property type="match status" value="1"/>
</dbReference>
<dbReference type="AlphaFoldDB" id="A0A9P5SC39"/>
<comment type="similarity">
    <text evidence="1">Belongs to the gemin-2 family.</text>
</comment>